<dbReference type="OrthoDB" id="99456at2"/>
<gene>
    <name evidence="3" type="ORF">FNZ23_19555</name>
</gene>
<protein>
    <submittedName>
        <fullName evidence="3">Chitinase</fullName>
    </submittedName>
</protein>
<comment type="caution">
    <text evidence="3">The sequence shown here is derived from an EMBL/GenBank/DDBJ whole genome shotgun (WGS) entry which is preliminary data.</text>
</comment>
<feature type="signal peptide" evidence="1">
    <location>
        <begin position="1"/>
        <end position="26"/>
    </location>
</feature>
<proteinExistence type="predicted"/>
<name>A0A553Z5T6_9ACTN</name>
<keyword evidence="1" id="KW-0732">Signal</keyword>
<dbReference type="CDD" id="cd06543">
    <property type="entry name" value="GH18_PF-ChiA-like"/>
    <property type="match status" value="1"/>
</dbReference>
<evidence type="ECO:0000313" key="4">
    <source>
        <dbReference type="Proteomes" id="UP000320888"/>
    </source>
</evidence>
<feature type="chain" id="PRO_5038753290" evidence="1">
    <location>
        <begin position="27"/>
        <end position="328"/>
    </location>
</feature>
<evidence type="ECO:0000259" key="2">
    <source>
        <dbReference type="PROSITE" id="PS51910"/>
    </source>
</evidence>
<evidence type="ECO:0000313" key="3">
    <source>
        <dbReference type="EMBL" id="TSB36653.1"/>
    </source>
</evidence>
<dbReference type="GO" id="GO:0005975">
    <property type="term" value="P:carbohydrate metabolic process"/>
    <property type="evidence" value="ECO:0007669"/>
    <property type="project" value="InterPro"/>
</dbReference>
<dbReference type="SUPFAM" id="SSF51445">
    <property type="entry name" value="(Trans)glycosidases"/>
    <property type="match status" value="1"/>
</dbReference>
<keyword evidence="4" id="KW-1185">Reference proteome</keyword>
<dbReference type="PANTHER" id="PTHR42976:SF1">
    <property type="entry name" value="GH18 DOMAIN-CONTAINING PROTEIN-RELATED"/>
    <property type="match status" value="1"/>
</dbReference>
<dbReference type="PROSITE" id="PS51910">
    <property type="entry name" value="GH18_2"/>
    <property type="match status" value="1"/>
</dbReference>
<sequence length="328" mass="35378">MSRFLMRRALVAFTAAGALCASSTVAAPAAQAATLPVGINAPYLYLGWGHPQNPVRVMKATGIKQFTLSFITSGGTCNPKWDGSRPLRGGAEEKAIKNIRAAGGDVVASFGGWSGNKLGISCTTPTALAHAYQKVINAYRLKAIDINIEHTEDDKPVVRQRIVDALKKVKAANPSLKVYITFSGRSDGPVLTIRDLIKRAGAARLPVTGWNIMAFNFATPNTMGTTTMKSADGLKNAVAAAYGLKSDAAYRHIGISTMNGKTDMKGQTISVRNFRTMLGYAQRHHLARFTFWSVNRDRSCTRGLDADSCSGVKQAQYDYTKVVARYHG</sequence>
<dbReference type="RefSeq" id="WP_143943642.1">
    <property type="nucleotide sequence ID" value="NZ_VKLS01000267.1"/>
</dbReference>
<dbReference type="Gene3D" id="3.20.20.80">
    <property type="entry name" value="Glycosidases"/>
    <property type="match status" value="1"/>
</dbReference>
<dbReference type="InterPro" id="IPR006311">
    <property type="entry name" value="TAT_signal"/>
</dbReference>
<dbReference type="AlphaFoldDB" id="A0A553Z5T6"/>
<dbReference type="InterPro" id="IPR052750">
    <property type="entry name" value="GH18_Chitinase"/>
</dbReference>
<dbReference type="Proteomes" id="UP000320888">
    <property type="component" value="Unassembled WGS sequence"/>
</dbReference>
<organism evidence="3 4">
    <name type="scientific">Streptomyces benahoarensis</name>
    <dbReference type="NCBI Taxonomy" id="2595054"/>
    <lineage>
        <taxon>Bacteria</taxon>
        <taxon>Bacillati</taxon>
        <taxon>Actinomycetota</taxon>
        <taxon>Actinomycetes</taxon>
        <taxon>Kitasatosporales</taxon>
        <taxon>Streptomycetaceae</taxon>
        <taxon>Streptomyces</taxon>
    </lineage>
</organism>
<accession>A0A553Z5T6</accession>
<feature type="domain" description="GH18" evidence="2">
    <location>
        <begin position="39"/>
        <end position="328"/>
    </location>
</feature>
<dbReference type="InterPro" id="IPR017853">
    <property type="entry name" value="GH"/>
</dbReference>
<dbReference type="EMBL" id="VKLS01000267">
    <property type="protein sequence ID" value="TSB36653.1"/>
    <property type="molecule type" value="Genomic_DNA"/>
</dbReference>
<evidence type="ECO:0000256" key="1">
    <source>
        <dbReference type="SAM" id="SignalP"/>
    </source>
</evidence>
<dbReference type="InterPro" id="IPR001223">
    <property type="entry name" value="Glyco_hydro18_cat"/>
</dbReference>
<dbReference type="PROSITE" id="PS51318">
    <property type="entry name" value="TAT"/>
    <property type="match status" value="1"/>
</dbReference>
<reference evidence="3 4" key="1">
    <citation type="submission" date="2019-07" db="EMBL/GenBank/DDBJ databases">
        <title>Draft genome for Streptomyces benahoarensis MZ03-48.</title>
        <authorList>
            <person name="Gonzalez-Pimentel J.L."/>
        </authorList>
    </citation>
    <scope>NUCLEOTIDE SEQUENCE [LARGE SCALE GENOMIC DNA]</scope>
    <source>
        <strain evidence="3 4">MZ03-48</strain>
    </source>
</reference>
<dbReference type="PANTHER" id="PTHR42976">
    <property type="entry name" value="BIFUNCTIONAL CHITINASE/LYSOZYME-RELATED"/>
    <property type="match status" value="1"/>
</dbReference>